<dbReference type="OrthoDB" id="9804442at2"/>
<dbReference type="GO" id="GO:0046872">
    <property type="term" value="F:metal ion binding"/>
    <property type="evidence" value="ECO:0007669"/>
    <property type="project" value="UniProtKB-KW"/>
</dbReference>
<dbReference type="PANTHER" id="PTHR12992">
    <property type="entry name" value="NUDIX HYDROLASE"/>
    <property type="match status" value="1"/>
</dbReference>
<keyword evidence="3" id="KW-0479">Metal-binding</keyword>
<organism evidence="8 9">
    <name type="scientific">Euzebya pacifica</name>
    <dbReference type="NCBI Taxonomy" id="1608957"/>
    <lineage>
        <taxon>Bacteria</taxon>
        <taxon>Bacillati</taxon>
        <taxon>Actinomycetota</taxon>
        <taxon>Nitriliruptoria</taxon>
        <taxon>Euzebyales</taxon>
    </lineage>
</organism>
<name>A0A346XW46_9ACTN</name>
<gene>
    <name evidence="8" type="ORF">DVS28_a1752</name>
</gene>
<dbReference type="GO" id="GO:0010945">
    <property type="term" value="F:coenzyme A diphosphatase activity"/>
    <property type="evidence" value="ECO:0007669"/>
    <property type="project" value="InterPro"/>
</dbReference>
<dbReference type="AlphaFoldDB" id="A0A346XW46"/>
<accession>A0A346XW46</accession>
<dbReference type="PROSITE" id="PS51462">
    <property type="entry name" value="NUDIX"/>
    <property type="match status" value="1"/>
</dbReference>
<proteinExistence type="predicted"/>
<evidence type="ECO:0000256" key="4">
    <source>
        <dbReference type="ARBA" id="ARBA00022801"/>
    </source>
</evidence>
<protein>
    <submittedName>
        <fullName evidence="8">Putative nudix hydrolase YeaB</fullName>
    </submittedName>
</protein>
<dbReference type="InterPro" id="IPR015797">
    <property type="entry name" value="NUDIX_hydrolase-like_dom_sf"/>
</dbReference>
<dbReference type="Proteomes" id="UP000264006">
    <property type="component" value="Chromosome"/>
</dbReference>
<keyword evidence="4 8" id="KW-0378">Hydrolase</keyword>
<evidence type="ECO:0000313" key="9">
    <source>
        <dbReference type="Proteomes" id="UP000264006"/>
    </source>
</evidence>
<dbReference type="EMBL" id="CP031165">
    <property type="protein sequence ID" value="AXV06443.1"/>
    <property type="molecule type" value="Genomic_DNA"/>
</dbReference>
<dbReference type="KEGG" id="euz:DVS28_a1752"/>
<evidence type="ECO:0000256" key="3">
    <source>
        <dbReference type="ARBA" id="ARBA00022723"/>
    </source>
</evidence>
<comment type="cofactor">
    <cofactor evidence="2">
        <name>Mg(2+)</name>
        <dbReference type="ChEBI" id="CHEBI:18420"/>
    </cofactor>
</comment>
<dbReference type="SUPFAM" id="SSF55811">
    <property type="entry name" value="Nudix"/>
    <property type="match status" value="1"/>
</dbReference>
<reference evidence="8 9" key="1">
    <citation type="submission" date="2018-09" db="EMBL/GenBank/DDBJ databases">
        <title>Complete genome sequence of Euzebya sp. DY32-46 isolated from seawater of Pacific Ocean.</title>
        <authorList>
            <person name="Xu L."/>
            <person name="Wu Y.-H."/>
            <person name="Xu X.-W."/>
        </authorList>
    </citation>
    <scope>NUCLEOTIDE SEQUENCE [LARGE SCALE GENOMIC DNA]</scope>
    <source>
        <strain evidence="8 9">DY32-46</strain>
    </source>
</reference>
<evidence type="ECO:0000256" key="1">
    <source>
        <dbReference type="ARBA" id="ARBA00001936"/>
    </source>
</evidence>
<keyword evidence="9" id="KW-1185">Reference proteome</keyword>
<evidence type="ECO:0000256" key="5">
    <source>
        <dbReference type="ARBA" id="ARBA00022842"/>
    </source>
</evidence>
<evidence type="ECO:0000259" key="7">
    <source>
        <dbReference type="PROSITE" id="PS51462"/>
    </source>
</evidence>
<dbReference type="Pfam" id="PF00293">
    <property type="entry name" value="NUDIX"/>
    <property type="match status" value="1"/>
</dbReference>
<evidence type="ECO:0000313" key="8">
    <source>
        <dbReference type="EMBL" id="AXV06443.1"/>
    </source>
</evidence>
<keyword evidence="6" id="KW-0464">Manganese</keyword>
<dbReference type="InterPro" id="IPR045121">
    <property type="entry name" value="CoAse"/>
</dbReference>
<feature type="domain" description="Nudix hydrolase" evidence="7">
    <location>
        <begin position="22"/>
        <end position="153"/>
    </location>
</feature>
<dbReference type="InterPro" id="IPR000086">
    <property type="entry name" value="NUDIX_hydrolase_dom"/>
</dbReference>
<comment type="cofactor">
    <cofactor evidence="1">
        <name>Mn(2+)</name>
        <dbReference type="ChEBI" id="CHEBI:29035"/>
    </cofactor>
</comment>
<evidence type="ECO:0000256" key="6">
    <source>
        <dbReference type="ARBA" id="ARBA00023211"/>
    </source>
</evidence>
<dbReference type="PANTHER" id="PTHR12992:SF11">
    <property type="entry name" value="MITOCHONDRIAL COENZYME A DIPHOSPHATASE NUDT8"/>
    <property type="match status" value="1"/>
</dbReference>
<keyword evidence="5" id="KW-0460">Magnesium</keyword>
<evidence type="ECO:0000256" key="2">
    <source>
        <dbReference type="ARBA" id="ARBA00001946"/>
    </source>
</evidence>
<dbReference type="Gene3D" id="3.90.79.10">
    <property type="entry name" value="Nucleoside Triphosphate Pyrophosphohydrolase"/>
    <property type="match status" value="1"/>
</dbReference>
<dbReference type="CDD" id="cd03426">
    <property type="entry name" value="NUDIX_CoAse_Nudt7"/>
    <property type="match status" value="1"/>
</dbReference>
<sequence>MPDVATLSERILLHQPKAATQAWAATALVLGEGPVGPSVLMIRRLSRDGDPWSGDMALPGGKVDQTDSSVEAAAARETAEEVGVHVGTPLNRLDDLESNRFTSRIATAVFTVDGTPRLTPEPGEVAEAVWLPVADLADPTSRTWHRYGGIVPFRSITVGDYMIWGLTHRILTHFFSVTGLD</sequence>